<dbReference type="InterPro" id="IPR024989">
    <property type="entry name" value="MFS_assoc_dom"/>
</dbReference>
<evidence type="ECO:0000256" key="3">
    <source>
        <dbReference type="ARBA" id="ARBA00022475"/>
    </source>
</evidence>
<evidence type="ECO:0000256" key="4">
    <source>
        <dbReference type="ARBA" id="ARBA00022519"/>
    </source>
</evidence>
<feature type="transmembrane region" description="Helical" evidence="8">
    <location>
        <begin position="311"/>
        <end position="335"/>
    </location>
</feature>
<feature type="transmembrane region" description="Helical" evidence="8">
    <location>
        <begin position="179"/>
        <end position="201"/>
    </location>
</feature>
<comment type="caution">
    <text evidence="10">The sequence shown here is derived from an EMBL/GenBank/DDBJ whole genome shotgun (WGS) entry which is preliminary data.</text>
</comment>
<dbReference type="Gene3D" id="1.20.1250.20">
    <property type="entry name" value="MFS general substrate transporter like domains"/>
    <property type="match status" value="2"/>
</dbReference>
<feature type="transmembrane region" description="Helical" evidence="8">
    <location>
        <begin position="155"/>
        <end position="173"/>
    </location>
</feature>
<feature type="transmembrane region" description="Helical" evidence="8">
    <location>
        <begin position="255"/>
        <end position="274"/>
    </location>
</feature>
<evidence type="ECO:0000256" key="7">
    <source>
        <dbReference type="ARBA" id="ARBA00023136"/>
    </source>
</evidence>
<comment type="subcellular location">
    <subcellularLocation>
        <location evidence="1">Cell inner membrane</location>
        <topology evidence="1">Multi-pass membrane protein</topology>
    </subcellularLocation>
</comment>
<feature type="transmembrane region" description="Helical" evidence="8">
    <location>
        <begin position="31"/>
        <end position="52"/>
    </location>
</feature>
<proteinExistence type="predicted"/>
<feature type="transmembrane region" description="Helical" evidence="8">
    <location>
        <begin position="347"/>
        <end position="367"/>
    </location>
</feature>
<dbReference type="Proteomes" id="UP001230253">
    <property type="component" value="Unassembled WGS sequence"/>
</dbReference>
<evidence type="ECO:0000256" key="1">
    <source>
        <dbReference type="ARBA" id="ARBA00004429"/>
    </source>
</evidence>
<dbReference type="Pfam" id="PF12832">
    <property type="entry name" value="MFS_1_like"/>
    <property type="match status" value="1"/>
</dbReference>
<name>A0ABU0CA69_9BRAD</name>
<evidence type="ECO:0000313" key="11">
    <source>
        <dbReference type="Proteomes" id="UP001230253"/>
    </source>
</evidence>
<accession>A0ABU0CA69</accession>
<evidence type="ECO:0000256" key="5">
    <source>
        <dbReference type="ARBA" id="ARBA00022692"/>
    </source>
</evidence>
<dbReference type="EMBL" id="JAUSUK010000002">
    <property type="protein sequence ID" value="MDQ0326781.1"/>
    <property type="molecule type" value="Genomic_DNA"/>
</dbReference>
<dbReference type="InterPro" id="IPR036259">
    <property type="entry name" value="MFS_trans_sf"/>
</dbReference>
<evidence type="ECO:0000313" key="10">
    <source>
        <dbReference type="EMBL" id="MDQ0326781.1"/>
    </source>
</evidence>
<keyword evidence="7 8" id="KW-0472">Membrane</keyword>
<feature type="transmembrane region" description="Helical" evidence="8">
    <location>
        <begin position="126"/>
        <end position="143"/>
    </location>
</feature>
<dbReference type="InterPro" id="IPR026032">
    <property type="entry name" value="HcaT-like"/>
</dbReference>
<keyword evidence="6 8" id="KW-1133">Transmembrane helix</keyword>
<keyword evidence="11" id="KW-1185">Reference proteome</keyword>
<evidence type="ECO:0000259" key="9">
    <source>
        <dbReference type="Pfam" id="PF12832"/>
    </source>
</evidence>
<dbReference type="PANTHER" id="PTHR23522:SF10">
    <property type="entry name" value="3-PHENYLPROPIONIC ACID TRANSPORTER-RELATED"/>
    <property type="match status" value="1"/>
</dbReference>
<sequence length="398" mass="41592">MTGPKMDPKSLERANDDGKRRARRLFGLKSAGFLAAVFFALGVYLPFFPVWLEAQGLSDGQIGVAVALPLLVRAVLSGTLAAAADRLGELRVAAALYAGVATIVFFALNFVGGAAALLLISSAALIFWNALIPLGDAVALTGVRRHGNDYGRIRLWGSVAFIVGNFAAGQIISSVSVDAVYGLQLAAFAFGILAALSLPLVGRAAKLAKGSGMIGVPRDRRLVLTIAAASLVTGSHGAYYAFGSLYWRSLGFSDIVIAALWSLGVVIEIALFWFARHFVGWGARRFLIAGATGALLRWSLFAFATDVTWAFALQILHALTFAATHLGVMMALAAVAEAGHTARLQAAYQLSAGLVIGSGTLTAGLLYGVAPSLPFLLMAAFGACGLAIAWRLPRGLKA</sequence>
<feature type="transmembrane region" description="Helical" evidence="8">
    <location>
        <begin position="286"/>
        <end position="305"/>
    </location>
</feature>
<feature type="transmembrane region" description="Helical" evidence="8">
    <location>
        <begin position="96"/>
        <end position="120"/>
    </location>
</feature>
<dbReference type="PIRSF" id="PIRSF004925">
    <property type="entry name" value="HcaT"/>
    <property type="match status" value="1"/>
</dbReference>
<evidence type="ECO:0000256" key="6">
    <source>
        <dbReference type="ARBA" id="ARBA00022989"/>
    </source>
</evidence>
<feature type="domain" description="Major facilitator superfamily associated" evidence="9">
    <location>
        <begin position="36"/>
        <end position="368"/>
    </location>
</feature>
<protein>
    <submittedName>
        <fullName evidence="10">PPP family 3-phenylpropionic acid transporter</fullName>
    </submittedName>
</protein>
<keyword evidence="4" id="KW-0997">Cell inner membrane</keyword>
<dbReference type="PANTHER" id="PTHR23522">
    <property type="entry name" value="BLL5896 PROTEIN"/>
    <property type="match status" value="1"/>
</dbReference>
<feature type="transmembrane region" description="Helical" evidence="8">
    <location>
        <begin position="373"/>
        <end position="392"/>
    </location>
</feature>
<evidence type="ECO:0000256" key="2">
    <source>
        <dbReference type="ARBA" id="ARBA00022448"/>
    </source>
</evidence>
<dbReference type="NCBIfam" id="NF037955">
    <property type="entry name" value="mfs"/>
    <property type="match status" value="1"/>
</dbReference>
<dbReference type="RefSeq" id="WP_307154913.1">
    <property type="nucleotide sequence ID" value="NZ_JAUSUK010000002.1"/>
</dbReference>
<feature type="transmembrane region" description="Helical" evidence="8">
    <location>
        <begin position="222"/>
        <end position="243"/>
    </location>
</feature>
<dbReference type="SUPFAM" id="SSF103473">
    <property type="entry name" value="MFS general substrate transporter"/>
    <property type="match status" value="1"/>
</dbReference>
<keyword evidence="2" id="KW-0813">Transport</keyword>
<keyword evidence="3" id="KW-1003">Cell membrane</keyword>
<evidence type="ECO:0000256" key="8">
    <source>
        <dbReference type="SAM" id="Phobius"/>
    </source>
</evidence>
<keyword evidence="5 8" id="KW-0812">Transmembrane</keyword>
<reference evidence="10 11" key="1">
    <citation type="submission" date="2023-07" db="EMBL/GenBank/DDBJ databases">
        <title>Genomic Encyclopedia of Type Strains, Phase IV (KMG-IV): sequencing the most valuable type-strain genomes for metagenomic binning, comparative biology and taxonomic classification.</title>
        <authorList>
            <person name="Goeker M."/>
        </authorList>
    </citation>
    <scope>NUCLEOTIDE SEQUENCE [LARGE SCALE GENOMIC DNA]</scope>
    <source>
        <strain evidence="10 11">DSM 11549</strain>
    </source>
</reference>
<gene>
    <name evidence="10" type="ORF">J2R99_002650</name>
</gene>
<organism evidence="10 11">
    <name type="scientific">Rhodopseudomonas julia</name>
    <dbReference type="NCBI Taxonomy" id="200617"/>
    <lineage>
        <taxon>Bacteria</taxon>
        <taxon>Pseudomonadati</taxon>
        <taxon>Pseudomonadota</taxon>
        <taxon>Alphaproteobacteria</taxon>
        <taxon>Hyphomicrobiales</taxon>
        <taxon>Nitrobacteraceae</taxon>
        <taxon>Rhodopseudomonas</taxon>
    </lineage>
</organism>
<feature type="transmembrane region" description="Helical" evidence="8">
    <location>
        <begin position="64"/>
        <end position="84"/>
    </location>
</feature>